<dbReference type="RefSeq" id="WP_132747827.1">
    <property type="nucleotide sequence ID" value="NZ_SLXK01000044.1"/>
</dbReference>
<gene>
    <name evidence="7" type="ORF">EV207_14427</name>
</gene>
<keyword evidence="8" id="KW-1185">Reference proteome</keyword>
<dbReference type="InterPro" id="IPR045170">
    <property type="entry name" value="MTOX"/>
</dbReference>
<keyword evidence="5" id="KW-1133">Transmembrane helix</keyword>
<dbReference type="SUPFAM" id="SSF54373">
    <property type="entry name" value="FAD-linked reductases, C-terminal domain"/>
    <property type="match status" value="1"/>
</dbReference>
<dbReference type="OrthoDB" id="9794226at2"/>
<dbReference type="PRINTS" id="PR00420">
    <property type="entry name" value="RNGMNOXGNASE"/>
</dbReference>
<comment type="cofactor">
    <cofactor evidence="1">
        <name>FAD</name>
        <dbReference type="ChEBI" id="CHEBI:57692"/>
    </cofactor>
</comment>
<proteinExistence type="predicted"/>
<dbReference type="Gene3D" id="3.30.9.10">
    <property type="entry name" value="D-Amino Acid Oxidase, subunit A, domain 2"/>
    <property type="match status" value="1"/>
</dbReference>
<evidence type="ECO:0000256" key="3">
    <source>
        <dbReference type="ARBA" id="ARBA00022827"/>
    </source>
</evidence>
<feature type="transmembrane region" description="Helical" evidence="5">
    <location>
        <begin position="7"/>
        <end position="24"/>
    </location>
</feature>
<keyword evidence="5" id="KW-0812">Transmembrane</keyword>
<reference evidence="7 8" key="1">
    <citation type="submission" date="2019-03" db="EMBL/GenBank/DDBJ databases">
        <title>Genomic Encyclopedia of Type Strains, Phase IV (KMG-IV): sequencing the most valuable type-strain genomes for metagenomic binning, comparative biology and taxonomic classification.</title>
        <authorList>
            <person name="Goeker M."/>
        </authorList>
    </citation>
    <scope>NUCLEOTIDE SEQUENCE [LARGE SCALE GENOMIC DNA]</scope>
    <source>
        <strain evidence="7 8">DSM 19377</strain>
    </source>
</reference>
<evidence type="ECO:0000313" key="7">
    <source>
        <dbReference type="EMBL" id="TCP21302.1"/>
    </source>
</evidence>
<keyword evidence="4" id="KW-0560">Oxidoreductase</keyword>
<evidence type="ECO:0000256" key="2">
    <source>
        <dbReference type="ARBA" id="ARBA00022630"/>
    </source>
</evidence>
<dbReference type="InterPro" id="IPR006076">
    <property type="entry name" value="FAD-dep_OxRdtase"/>
</dbReference>
<evidence type="ECO:0000313" key="8">
    <source>
        <dbReference type="Proteomes" id="UP000295416"/>
    </source>
</evidence>
<dbReference type="InterPro" id="IPR036188">
    <property type="entry name" value="FAD/NAD-bd_sf"/>
</dbReference>
<accession>A0A4R2NJ15</accession>
<dbReference type="Gene3D" id="3.50.50.60">
    <property type="entry name" value="FAD/NAD(P)-binding domain"/>
    <property type="match status" value="1"/>
</dbReference>
<keyword evidence="2" id="KW-0285">Flavoprotein</keyword>
<evidence type="ECO:0000259" key="6">
    <source>
        <dbReference type="Pfam" id="PF01266"/>
    </source>
</evidence>
<dbReference type="SUPFAM" id="SSF51905">
    <property type="entry name" value="FAD/NAD(P)-binding domain"/>
    <property type="match status" value="1"/>
</dbReference>
<dbReference type="Pfam" id="PF01266">
    <property type="entry name" value="DAO"/>
    <property type="match status" value="1"/>
</dbReference>
<keyword evidence="5" id="KW-0472">Membrane</keyword>
<dbReference type="GO" id="GO:0008115">
    <property type="term" value="F:sarcosine oxidase activity"/>
    <property type="evidence" value="ECO:0007669"/>
    <property type="project" value="TreeGrafter"/>
</dbReference>
<protein>
    <submittedName>
        <fullName evidence="7">N-methyl-L-tryptophan oxidase</fullName>
    </submittedName>
</protein>
<evidence type="ECO:0000256" key="5">
    <source>
        <dbReference type="SAM" id="Phobius"/>
    </source>
</evidence>
<dbReference type="NCBIfam" id="NF008425">
    <property type="entry name" value="PRK11259.1"/>
    <property type="match status" value="1"/>
</dbReference>
<organism evidence="7 8">
    <name type="scientific">Scopulibacillus darangshiensis</name>
    <dbReference type="NCBI Taxonomy" id="442528"/>
    <lineage>
        <taxon>Bacteria</taxon>
        <taxon>Bacillati</taxon>
        <taxon>Bacillota</taxon>
        <taxon>Bacilli</taxon>
        <taxon>Bacillales</taxon>
        <taxon>Sporolactobacillaceae</taxon>
        <taxon>Scopulibacillus</taxon>
    </lineage>
</organism>
<sequence length="382" mass="42533">MKKQYEVIIVGAGSMGMATGYFLAKRGVSTLLIDANDPPHDRGSHHGETRTIRHAYGEGEHYVPLAIRAQELWHELEKESGEHLFSKTGVLCAGHSESSFIKETIHSAKTYALPIEIMGRDDIHKEWPGLSLPEGTLGCLETTSGVLFSEQCIKAYRKLAFDYSADLMTHTPVETISCYSNGVKVQTKDKDYYADKLIITAGAWTGELLKDIKLALQPVRKVLGWFESDDGLYNDARFPAFSFDLNNQLFYGTPSFGGSGVKIGRHDAGQFVDPNKINREFGAHHSDEEDLRRFLNNYMPRAAGRLKQGKVCMYTRTPDEDFIIDSHPEYPHVAIAGGFSGHGFKFCSVVGEILSDLCLTGRTEHDLSPFSLSRGILRCEKC</sequence>
<evidence type="ECO:0000256" key="1">
    <source>
        <dbReference type="ARBA" id="ARBA00001974"/>
    </source>
</evidence>
<dbReference type="GO" id="GO:0005829">
    <property type="term" value="C:cytosol"/>
    <property type="evidence" value="ECO:0007669"/>
    <property type="project" value="TreeGrafter"/>
</dbReference>
<dbReference type="AlphaFoldDB" id="A0A4R2NJ15"/>
<keyword evidence="3" id="KW-0274">FAD</keyword>
<dbReference type="PANTHER" id="PTHR10961">
    <property type="entry name" value="PEROXISOMAL SARCOSINE OXIDASE"/>
    <property type="match status" value="1"/>
</dbReference>
<evidence type="ECO:0000256" key="4">
    <source>
        <dbReference type="ARBA" id="ARBA00023002"/>
    </source>
</evidence>
<name>A0A4R2NJ15_9BACL</name>
<dbReference type="Proteomes" id="UP000295416">
    <property type="component" value="Unassembled WGS sequence"/>
</dbReference>
<dbReference type="PANTHER" id="PTHR10961:SF7">
    <property type="entry name" value="FAD DEPENDENT OXIDOREDUCTASE DOMAIN-CONTAINING PROTEIN"/>
    <property type="match status" value="1"/>
</dbReference>
<dbReference type="GO" id="GO:0050660">
    <property type="term" value="F:flavin adenine dinucleotide binding"/>
    <property type="evidence" value="ECO:0007669"/>
    <property type="project" value="InterPro"/>
</dbReference>
<feature type="domain" description="FAD dependent oxidoreductase" evidence="6">
    <location>
        <begin position="7"/>
        <end position="357"/>
    </location>
</feature>
<comment type="caution">
    <text evidence="7">The sequence shown here is derived from an EMBL/GenBank/DDBJ whole genome shotgun (WGS) entry which is preliminary data.</text>
</comment>
<dbReference type="EMBL" id="SLXK01000044">
    <property type="protein sequence ID" value="TCP21302.1"/>
    <property type="molecule type" value="Genomic_DNA"/>
</dbReference>